<dbReference type="Proteomes" id="UP000052068">
    <property type="component" value="Unassembled WGS sequence"/>
</dbReference>
<keyword evidence="2" id="KW-0812">Transmembrane</keyword>
<evidence type="ECO:0000313" key="3">
    <source>
        <dbReference type="EMBL" id="KJF65658.1"/>
    </source>
</evidence>
<feature type="region of interest" description="Disordered" evidence="1">
    <location>
        <begin position="52"/>
        <end position="95"/>
    </location>
</feature>
<accession>A0ABR5CLC4</accession>
<sequence length="95" mass="10177">MSDPNYQSIDTDTSIGGQVRRGGIGLMRPFAVVAGIAGLGVVLYFLLVGGEEEPPIDTTPREEFRPVQTPRNEGFRTPLPPPLPTVEVPEAPPPP</sequence>
<dbReference type="EMBL" id="JWJH01000026">
    <property type="protein sequence ID" value="KJF65658.1"/>
    <property type="molecule type" value="Genomic_DNA"/>
</dbReference>
<feature type="non-terminal residue" evidence="3">
    <location>
        <position position="95"/>
    </location>
</feature>
<proteinExistence type="predicted"/>
<feature type="compositionally biased region" description="Pro residues" evidence="1">
    <location>
        <begin position="78"/>
        <end position="95"/>
    </location>
</feature>
<organism evidence="3 4">
    <name type="scientific">Rhizobium nepotum 39/7</name>
    <dbReference type="NCBI Taxonomy" id="1368418"/>
    <lineage>
        <taxon>Bacteria</taxon>
        <taxon>Pseudomonadati</taxon>
        <taxon>Pseudomonadota</taxon>
        <taxon>Alphaproteobacteria</taxon>
        <taxon>Hyphomicrobiales</taxon>
        <taxon>Rhizobiaceae</taxon>
        <taxon>Rhizobium/Agrobacterium group</taxon>
        <taxon>Rhizobium</taxon>
    </lineage>
</organism>
<evidence type="ECO:0000313" key="4">
    <source>
        <dbReference type="Proteomes" id="UP000052068"/>
    </source>
</evidence>
<name>A0ABR5CLC4_9HYPH</name>
<keyword evidence="2" id="KW-0472">Membrane</keyword>
<keyword evidence="4" id="KW-1185">Reference proteome</keyword>
<evidence type="ECO:0000256" key="1">
    <source>
        <dbReference type="SAM" id="MobiDB-lite"/>
    </source>
</evidence>
<protein>
    <submittedName>
        <fullName evidence="3">Conjugal transfer protein TrbI</fullName>
    </submittedName>
</protein>
<gene>
    <name evidence="3" type="ORF">RS75_21735</name>
</gene>
<reference evidence="3 4" key="1">
    <citation type="submission" date="2015-03" db="EMBL/GenBank/DDBJ databases">
        <title>Draft Genome Sequences of Agrobacterium nepotum Strain 39/7T (= CFBP 7436T = LMG 26435T) and Agrobacterium sp. Strain KFB 330 (= CFBP 8308 = LMG 28674).</title>
        <authorList>
            <person name="Kuzmanovic N."/>
            <person name="Pulawska J."/>
            <person name="Obradovic A."/>
        </authorList>
    </citation>
    <scope>NUCLEOTIDE SEQUENCE [LARGE SCALE GENOMIC DNA]</scope>
    <source>
        <strain evidence="3 4">39/7</strain>
    </source>
</reference>
<feature type="transmembrane region" description="Helical" evidence="2">
    <location>
        <begin position="30"/>
        <end position="47"/>
    </location>
</feature>
<keyword evidence="2" id="KW-1133">Transmembrane helix</keyword>
<evidence type="ECO:0000256" key="2">
    <source>
        <dbReference type="SAM" id="Phobius"/>
    </source>
</evidence>
<comment type="caution">
    <text evidence="3">The sequence shown here is derived from an EMBL/GenBank/DDBJ whole genome shotgun (WGS) entry which is preliminary data.</text>
</comment>